<evidence type="ECO:0000313" key="6">
    <source>
        <dbReference type="EMBL" id="KAG9394881.1"/>
    </source>
</evidence>
<protein>
    <recommendedName>
        <fullName evidence="5">GPN-loop GTPase 3</fullName>
    </recommendedName>
</protein>
<keyword evidence="6" id="KW-0067">ATP-binding</keyword>
<dbReference type="OrthoDB" id="5839at2759"/>
<dbReference type="SUPFAM" id="SSF52540">
    <property type="entry name" value="P-loop containing nucleoside triphosphate hydrolases"/>
    <property type="match status" value="1"/>
</dbReference>
<sequence>MKFAQLVIGTAGAGKSTYCSNMLEYMASLKRTVHVMNLDPAADALQYDPSIDVRDVITVSQVMEDRPELGPNGALVLAMEEVSRDYAYLEETLGDYSDDYLIIDCPGQIELFTHLDVMGRLSRTLEGLGYRVAAVYLSESTFISDPGALVYSALAALSAMLALGIPHINLLSKVDLLADDMKKSLSGAFPDPHRLVSRLNMDMPMFSTVNDTIAELVADYSMIQYYPLDYTDDDTLLNIVAQLDHMLQFYDDAEVGGADFNEDPE</sequence>
<reference evidence="6" key="1">
    <citation type="submission" date="2021-05" db="EMBL/GenBank/DDBJ databases">
        <title>A free-living protist that lacks canonical eukaryotic 1 DNA replication and segregation systems.</title>
        <authorList>
            <person name="Salas-Leiva D.E."/>
            <person name="Tromer E.C."/>
            <person name="Curtis B.A."/>
            <person name="Jerlstrom-Hultqvist J."/>
            <person name="Kolisko M."/>
            <person name="Yi Z."/>
            <person name="Salas-Leiva J.S."/>
            <person name="Gallot-Lavallee L."/>
            <person name="Kops G.J.P.L."/>
            <person name="Archibald J.M."/>
            <person name="Simpson A.G.B."/>
            <person name="Roger A.J."/>
        </authorList>
    </citation>
    <scope>NUCLEOTIDE SEQUENCE</scope>
    <source>
        <strain evidence="6">BICM</strain>
    </source>
</reference>
<keyword evidence="7" id="KW-1185">Reference proteome</keyword>
<name>A0A8J6BYU3_9EUKA</name>
<evidence type="ECO:0000313" key="7">
    <source>
        <dbReference type="Proteomes" id="UP000717585"/>
    </source>
</evidence>
<dbReference type="Gene3D" id="3.40.50.300">
    <property type="entry name" value="P-loop containing nucleotide triphosphate hydrolases"/>
    <property type="match status" value="1"/>
</dbReference>
<comment type="caution">
    <text evidence="6">The sequence shown here is derived from an EMBL/GenBank/DDBJ whole genome shotgun (WGS) entry which is preliminary data.</text>
</comment>
<keyword evidence="3 5" id="KW-0378">Hydrolase</keyword>
<dbReference type="AlphaFoldDB" id="A0A8J6BYU3"/>
<organism evidence="6 7">
    <name type="scientific">Carpediemonas membranifera</name>
    <dbReference type="NCBI Taxonomy" id="201153"/>
    <lineage>
        <taxon>Eukaryota</taxon>
        <taxon>Metamonada</taxon>
        <taxon>Carpediemonas-like organisms</taxon>
        <taxon>Carpediemonas</taxon>
    </lineage>
</organism>
<keyword evidence="2 5" id="KW-0547">Nucleotide-binding</keyword>
<dbReference type="PANTHER" id="PTHR21231:SF7">
    <property type="entry name" value="GPN-LOOP GTPASE 3"/>
    <property type="match status" value="1"/>
</dbReference>
<evidence type="ECO:0000256" key="2">
    <source>
        <dbReference type="ARBA" id="ARBA00022741"/>
    </source>
</evidence>
<evidence type="ECO:0000256" key="4">
    <source>
        <dbReference type="ARBA" id="ARBA00023134"/>
    </source>
</evidence>
<keyword evidence="4 5" id="KW-0342">GTP-binding</keyword>
<comment type="subunit">
    <text evidence="5">Binds to RNA polymerase II (RNAPII).</text>
</comment>
<dbReference type="GO" id="GO:0003924">
    <property type="term" value="F:GTPase activity"/>
    <property type="evidence" value="ECO:0007669"/>
    <property type="project" value="TreeGrafter"/>
</dbReference>
<dbReference type="PANTHER" id="PTHR21231">
    <property type="entry name" value="XPA-BINDING PROTEIN 1-RELATED"/>
    <property type="match status" value="1"/>
</dbReference>
<dbReference type="GO" id="GO:0005525">
    <property type="term" value="F:GTP binding"/>
    <property type="evidence" value="ECO:0007669"/>
    <property type="project" value="UniProtKB-KW"/>
</dbReference>
<accession>A0A8J6BYU3</accession>
<comment type="similarity">
    <text evidence="1 5">Belongs to the GPN-loop GTPase family.</text>
</comment>
<evidence type="ECO:0000256" key="3">
    <source>
        <dbReference type="ARBA" id="ARBA00022801"/>
    </source>
</evidence>
<dbReference type="Pfam" id="PF03029">
    <property type="entry name" value="ATP_bind_1"/>
    <property type="match status" value="1"/>
</dbReference>
<evidence type="ECO:0000256" key="5">
    <source>
        <dbReference type="RuleBase" id="RU365059"/>
    </source>
</evidence>
<comment type="function">
    <text evidence="5">Small GTPase required for proper nuclear import of RNA polymerase II and III (RNAPII and RNAPIII). May act at an RNAP assembly step prior to nuclear import.</text>
</comment>
<dbReference type="InterPro" id="IPR004130">
    <property type="entry name" value="Gpn"/>
</dbReference>
<dbReference type="InterPro" id="IPR027417">
    <property type="entry name" value="P-loop_NTPase"/>
</dbReference>
<dbReference type="Proteomes" id="UP000717585">
    <property type="component" value="Unassembled WGS sequence"/>
</dbReference>
<gene>
    <name evidence="6" type="ORF">J8273_0088</name>
</gene>
<dbReference type="GO" id="GO:0005524">
    <property type="term" value="F:ATP binding"/>
    <property type="evidence" value="ECO:0007669"/>
    <property type="project" value="UniProtKB-KW"/>
</dbReference>
<proteinExistence type="inferred from homology"/>
<evidence type="ECO:0000256" key="1">
    <source>
        <dbReference type="ARBA" id="ARBA00005290"/>
    </source>
</evidence>
<dbReference type="EMBL" id="JAHDYR010000012">
    <property type="protein sequence ID" value="KAG9394881.1"/>
    <property type="molecule type" value="Genomic_DNA"/>
</dbReference>